<gene>
    <name evidence="1" type="ORF">SAMN04487954_11028</name>
</gene>
<dbReference type="SUPFAM" id="SSF158682">
    <property type="entry name" value="TerB-like"/>
    <property type="match status" value="1"/>
</dbReference>
<evidence type="ECO:0008006" key="3">
    <source>
        <dbReference type="Google" id="ProtNLM"/>
    </source>
</evidence>
<name>A0A1G8Y7R5_9GAMM</name>
<keyword evidence="2" id="KW-1185">Reference proteome</keyword>
<evidence type="ECO:0000313" key="1">
    <source>
        <dbReference type="EMBL" id="SDJ98842.1"/>
    </source>
</evidence>
<dbReference type="Proteomes" id="UP000198525">
    <property type="component" value="Unassembled WGS sequence"/>
</dbReference>
<dbReference type="AlphaFoldDB" id="A0A1G8Y7R5"/>
<protein>
    <recommendedName>
        <fullName evidence="3">Tellurite resistance protein TerB</fullName>
    </recommendedName>
</protein>
<proteinExistence type="predicted"/>
<organism evidence="1 2">
    <name type="scientific">Billgrantia gudaonensis</name>
    <dbReference type="NCBI Taxonomy" id="376427"/>
    <lineage>
        <taxon>Bacteria</taxon>
        <taxon>Pseudomonadati</taxon>
        <taxon>Pseudomonadota</taxon>
        <taxon>Gammaproteobacteria</taxon>
        <taxon>Oceanospirillales</taxon>
        <taxon>Halomonadaceae</taxon>
        <taxon>Billgrantia</taxon>
    </lineage>
</organism>
<accession>A0A1G8Y7R5</accession>
<dbReference type="EMBL" id="FNES01000010">
    <property type="protein sequence ID" value="SDJ98842.1"/>
    <property type="molecule type" value="Genomic_DNA"/>
</dbReference>
<dbReference type="STRING" id="376427.SAMN04487954_11028"/>
<sequence>MEELQKDAGVNQEDIFGIVFSYGAIDKISGRLVDVLKNYPFVKMEDPGARVAAGTTVLLELLAGKNYDLPSTPKIILYELLLVALRDGHISGVEWALLKEFQRYCNLEDFIFNDLLERAEYLNQEISKTISIVLE</sequence>
<dbReference type="InterPro" id="IPR029024">
    <property type="entry name" value="TerB-like"/>
</dbReference>
<reference evidence="1 2" key="1">
    <citation type="submission" date="2016-10" db="EMBL/GenBank/DDBJ databases">
        <authorList>
            <person name="de Groot N.N."/>
        </authorList>
    </citation>
    <scope>NUCLEOTIDE SEQUENCE [LARGE SCALE GENOMIC DNA]</scope>
    <source>
        <strain evidence="1 2">CGMCC 1.6133</strain>
    </source>
</reference>
<evidence type="ECO:0000313" key="2">
    <source>
        <dbReference type="Proteomes" id="UP000198525"/>
    </source>
</evidence>